<dbReference type="PANTHER" id="PTHR13832:SF792">
    <property type="entry name" value="GM14286P"/>
    <property type="match status" value="1"/>
</dbReference>
<dbReference type="InterPro" id="IPR000222">
    <property type="entry name" value="PP2C_BS"/>
</dbReference>
<keyword evidence="2 4" id="KW-0378">Hydrolase</keyword>
<dbReference type="InterPro" id="IPR015655">
    <property type="entry name" value="PP2C"/>
</dbReference>
<dbReference type="InterPro" id="IPR036457">
    <property type="entry name" value="PPM-type-like_dom_sf"/>
</dbReference>
<protein>
    <submittedName>
        <fullName evidence="6">CLUMA_CG004303, isoform A</fullName>
    </submittedName>
</protein>
<sequence length="460" mass="52081">MQFRWQLLRREFHCAKFLRNQQIIPKSLFDVNCILSANEFTKEFSEENRGHACIAYDSNQLPSNSPCEDSRTEGSLIHTSGLLVGVFDGHAGNSCSQVISKRLLRYIGASLVPPQVLRQCLQDEAKSHSFVKCHNDKHDFIEELRDLYEQSFQKFTQELLNRRSENFQMEEVLENAFLRLDEDITNEAMDSGISQTLSVALSGSVAIVAHIDKNHLHVASTGDCQAVLGSINENGDWSAKKMSEEHNAENMAEVRRILAEHPNSERDTVIRGDRLLSQLAPLRAFGDVRYKWSRDQLQKLVVPHFGEQVIPPNYHTPPYLSVKPSIQHHILTPKDKFLVMASDGLWDVLSPLEVVQLVGEHGIGKASLQPFKLPKKKNITLGELDSMLQARKANQLSKPIDKNASTHLIRNALGGTDYGIDNARLFHLLSLPPDIVRLFRDDITITILYFDTEYLRNIPA</sequence>
<dbReference type="GO" id="GO:0005739">
    <property type="term" value="C:mitochondrion"/>
    <property type="evidence" value="ECO:0007669"/>
    <property type="project" value="TreeGrafter"/>
</dbReference>
<evidence type="ECO:0000256" key="3">
    <source>
        <dbReference type="ARBA" id="ARBA00022912"/>
    </source>
</evidence>
<dbReference type="GO" id="GO:0046872">
    <property type="term" value="F:metal ion binding"/>
    <property type="evidence" value="ECO:0007669"/>
    <property type="project" value="UniProtKB-KW"/>
</dbReference>
<dbReference type="PROSITE" id="PS51746">
    <property type="entry name" value="PPM_2"/>
    <property type="match status" value="1"/>
</dbReference>
<accession>A0A1J1HWU8</accession>
<organism evidence="6 7">
    <name type="scientific">Clunio marinus</name>
    <dbReference type="NCBI Taxonomy" id="568069"/>
    <lineage>
        <taxon>Eukaryota</taxon>
        <taxon>Metazoa</taxon>
        <taxon>Ecdysozoa</taxon>
        <taxon>Arthropoda</taxon>
        <taxon>Hexapoda</taxon>
        <taxon>Insecta</taxon>
        <taxon>Pterygota</taxon>
        <taxon>Neoptera</taxon>
        <taxon>Endopterygota</taxon>
        <taxon>Diptera</taxon>
        <taxon>Nematocera</taxon>
        <taxon>Chironomoidea</taxon>
        <taxon>Chironomidae</taxon>
        <taxon>Clunio</taxon>
    </lineage>
</organism>
<evidence type="ECO:0000259" key="5">
    <source>
        <dbReference type="PROSITE" id="PS51746"/>
    </source>
</evidence>
<dbReference type="AlphaFoldDB" id="A0A1J1HWU8"/>
<dbReference type="CDD" id="cd00143">
    <property type="entry name" value="PP2Cc"/>
    <property type="match status" value="1"/>
</dbReference>
<dbReference type="GO" id="GO:0004741">
    <property type="term" value="F:[pyruvate dehydrogenase (acetyl-transferring)]-phosphatase activity"/>
    <property type="evidence" value="ECO:0007669"/>
    <property type="project" value="TreeGrafter"/>
</dbReference>
<dbReference type="InterPro" id="IPR001932">
    <property type="entry name" value="PPM-type_phosphatase-like_dom"/>
</dbReference>
<comment type="similarity">
    <text evidence="4">Belongs to the PP2C family.</text>
</comment>
<dbReference type="PROSITE" id="PS01032">
    <property type="entry name" value="PPM_1"/>
    <property type="match status" value="1"/>
</dbReference>
<dbReference type="SUPFAM" id="SSF81606">
    <property type="entry name" value="PP2C-like"/>
    <property type="match status" value="1"/>
</dbReference>
<gene>
    <name evidence="6" type="ORF">CLUMA_CG004303</name>
</gene>
<evidence type="ECO:0000256" key="1">
    <source>
        <dbReference type="ARBA" id="ARBA00022723"/>
    </source>
</evidence>
<evidence type="ECO:0000313" key="7">
    <source>
        <dbReference type="Proteomes" id="UP000183832"/>
    </source>
</evidence>
<keyword evidence="7" id="KW-1185">Reference proteome</keyword>
<keyword evidence="1" id="KW-0479">Metal-binding</keyword>
<evidence type="ECO:0000256" key="4">
    <source>
        <dbReference type="RuleBase" id="RU003465"/>
    </source>
</evidence>
<feature type="domain" description="PPM-type phosphatase" evidence="5">
    <location>
        <begin position="58"/>
        <end position="450"/>
    </location>
</feature>
<dbReference type="Gene3D" id="3.60.40.10">
    <property type="entry name" value="PPM-type phosphatase domain"/>
    <property type="match status" value="1"/>
</dbReference>
<dbReference type="PANTHER" id="PTHR13832">
    <property type="entry name" value="PROTEIN PHOSPHATASE 2C"/>
    <property type="match status" value="1"/>
</dbReference>
<reference evidence="6 7" key="1">
    <citation type="submission" date="2015-04" db="EMBL/GenBank/DDBJ databases">
        <authorList>
            <person name="Syromyatnikov M.Y."/>
            <person name="Popov V.N."/>
        </authorList>
    </citation>
    <scope>NUCLEOTIDE SEQUENCE [LARGE SCALE GENOMIC DNA]</scope>
</reference>
<dbReference type="SMART" id="SM00332">
    <property type="entry name" value="PP2Cc"/>
    <property type="match status" value="1"/>
</dbReference>
<evidence type="ECO:0000256" key="2">
    <source>
        <dbReference type="ARBA" id="ARBA00022801"/>
    </source>
</evidence>
<dbReference type="EMBL" id="CVRI01000020">
    <property type="protein sequence ID" value="CRK90601.1"/>
    <property type="molecule type" value="Genomic_DNA"/>
</dbReference>
<dbReference type="Pfam" id="PF00481">
    <property type="entry name" value="PP2C"/>
    <property type="match status" value="1"/>
</dbReference>
<evidence type="ECO:0000313" key="6">
    <source>
        <dbReference type="EMBL" id="CRK90601.1"/>
    </source>
</evidence>
<proteinExistence type="inferred from homology"/>
<dbReference type="STRING" id="568069.A0A1J1HWU8"/>
<dbReference type="OrthoDB" id="420076at2759"/>
<keyword evidence="3 4" id="KW-0904">Protein phosphatase</keyword>
<dbReference type="Proteomes" id="UP000183832">
    <property type="component" value="Unassembled WGS sequence"/>
</dbReference>
<name>A0A1J1HWU8_9DIPT</name>